<comment type="caution">
    <text evidence="1">The sequence shown here is derived from an EMBL/GenBank/DDBJ whole genome shotgun (WGS) entry which is preliminary data.</text>
</comment>
<keyword evidence="2" id="KW-1185">Reference proteome</keyword>
<dbReference type="EMBL" id="QVLV01000043">
    <property type="protein sequence ID" value="RGE55565.1"/>
    <property type="molecule type" value="Genomic_DNA"/>
</dbReference>
<gene>
    <name evidence="1" type="ORF">DXC51_28695</name>
</gene>
<dbReference type="Proteomes" id="UP000260812">
    <property type="component" value="Unassembled WGS sequence"/>
</dbReference>
<proteinExistence type="predicted"/>
<accession>A0A3E3HV15</accession>
<evidence type="ECO:0000313" key="1">
    <source>
        <dbReference type="EMBL" id="RGE55565.1"/>
    </source>
</evidence>
<evidence type="ECO:0000313" key="2">
    <source>
        <dbReference type="Proteomes" id="UP000260812"/>
    </source>
</evidence>
<name>A0A3E3HV15_9FIRM</name>
<dbReference type="AlphaFoldDB" id="A0A3E3HV15"/>
<organism evidence="1 2">
    <name type="scientific">Eisenbergiella massiliensis</name>
    <dbReference type="NCBI Taxonomy" id="1720294"/>
    <lineage>
        <taxon>Bacteria</taxon>
        <taxon>Bacillati</taxon>
        <taxon>Bacillota</taxon>
        <taxon>Clostridia</taxon>
        <taxon>Lachnospirales</taxon>
        <taxon>Lachnospiraceae</taxon>
        <taxon>Eisenbergiella</taxon>
    </lineage>
</organism>
<protein>
    <submittedName>
        <fullName evidence="1">Uncharacterized protein</fullName>
    </submittedName>
</protein>
<sequence>MRKAVALCGIGALKKEQPAVTAICSFRYYIKGLIRKTEGPFIITRSLCLYGIIVTVQQVSAFTALTVRK</sequence>
<reference evidence="1" key="1">
    <citation type="submission" date="2018-08" db="EMBL/GenBank/DDBJ databases">
        <title>A genome reference for cultivated species of the human gut microbiota.</title>
        <authorList>
            <person name="Zou Y."/>
            <person name="Xue W."/>
            <person name="Luo G."/>
        </authorList>
    </citation>
    <scope>NUCLEOTIDE SEQUENCE [LARGE SCALE GENOMIC DNA]</scope>
    <source>
        <strain evidence="1">TF05-5AC</strain>
    </source>
</reference>